<feature type="transmembrane region" description="Helical" evidence="9">
    <location>
        <begin position="66"/>
        <end position="86"/>
    </location>
</feature>
<dbReference type="UniPathway" id="UPA00665"/>
<organism evidence="12">
    <name type="scientific">Aquifex aeolicus</name>
    <dbReference type="NCBI Taxonomy" id="63363"/>
    <lineage>
        <taxon>Bacteria</taxon>
        <taxon>Pseudomonadati</taxon>
        <taxon>Aquificota</taxon>
        <taxon>Aquificia</taxon>
        <taxon>Aquificales</taxon>
        <taxon>Aquificaceae</taxon>
        <taxon>Aquifex</taxon>
    </lineage>
</organism>
<evidence type="ECO:0000256" key="10">
    <source>
        <dbReference type="RuleBase" id="RU000594"/>
    </source>
</evidence>
<dbReference type="GO" id="GO:0005886">
    <property type="term" value="C:plasma membrane"/>
    <property type="evidence" value="ECO:0007669"/>
    <property type="project" value="UniProtKB-SubCell"/>
</dbReference>
<keyword evidence="4 9" id="KW-0812">Transmembrane</keyword>
<evidence type="ECO:0000256" key="6">
    <source>
        <dbReference type="ARBA" id="ARBA00022801"/>
    </source>
</evidence>
<dbReference type="PANTHER" id="PTHR33695">
    <property type="entry name" value="LIPOPROTEIN SIGNAL PEPTIDASE"/>
    <property type="match status" value="1"/>
</dbReference>
<gene>
    <name evidence="9 12" type="primary">lspA</name>
    <name evidence="12" type="ORF">ENJ61_01000</name>
</gene>
<dbReference type="EC" id="3.4.23.36" evidence="9"/>
<keyword evidence="2 9" id="KW-1003">Cell membrane</keyword>
<comment type="subcellular location">
    <subcellularLocation>
        <location evidence="9">Cell membrane</location>
        <topology evidence="9">Multi-pass membrane protein</topology>
    </subcellularLocation>
</comment>
<dbReference type="AlphaFoldDB" id="A0A7C5L8H3"/>
<protein>
    <recommendedName>
        <fullName evidence="9">Lipoprotein signal peptidase</fullName>
        <ecNumber evidence="9">3.4.23.36</ecNumber>
    </recommendedName>
    <alternativeName>
        <fullName evidence="9">Prolipoprotein signal peptidase</fullName>
    </alternativeName>
    <alternativeName>
        <fullName evidence="9">Signal peptidase II</fullName>
        <shortName evidence="9">SPase II</shortName>
    </alternativeName>
</protein>
<proteinExistence type="inferred from homology"/>
<keyword evidence="5 9" id="KW-0064">Aspartyl protease</keyword>
<feature type="active site" evidence="9">
    <location>
        <position position="121"/>
    </location>
</feature>
<reference evidence="12" key="1">
    <citation type="journal article" date="2020" name="mSystems">
        <title>Genome- and Community-Level Interaction Insights into Carbon Utilization and Element Cycling Functions of Hydrothermarchaeota in Hydrothermal Sediment.</title>
        <authorList>
            <person name="Zhou Z."/>
            <person name="Liu Y."/>
            <person name="Xu W."/>
            <person name="Pan J."/>
            <person name="Luo Z.H."/>
            <person name="Li M."/>
        </authorList>
    </citation>
    <scope>NUCLEOTIDE SEQUENCE [LARGE SCALE GENOMIC DNA]</scope>
    <source>
        <strain evidence="12">HyVt-501</strain>
    </source>
</reference>
<name>A0A7C5L8H3_AQUAO</name>
<evidence type="ECO:0000256" key="2">
    <source>
        <dbReference type="ARBA" id="ARBA00022475"/>
    </source>
</evidence>
<comment type="pathway">
    <text evidence="9">Protein modification; lipoprotein biosynthesis (signal peptide cleavage).</text>
</comment>
<keyword evidence="7 9" id="KW-1133">Transmembrane helix</keyword>
<comment type="catalytic activity">
    <reaction evidence="9 10">
        <text>Release of signal peptides from bacterial membrane prolipoproteins. Hydrolyzes -Xaa-Yaa-Zaa-|-(S,diacylglyceryl)Cys-, in which Xaa is hydrophobic (preferably Leu), and Yaa (Ala or Ser) and Zaa (Gly or Ala) have small, neutral side chains.</text>
        <dbReference type="EC" id="3.4.23.36"/>
    </reaction>
</comment>
<dbReference type="Proteomes" id="UP000885792">
    <property type="component" value="Unassembled WGS sequence"/>
</dbReference>
<evidence type="ECO:0000256" key="1">
    <source>
        <dbReference type="ARBA" id="ARBA00006139"/>
    </source>
</evidence>
<dbReference type="Pfam" id="PF01252">
    <property type="entry name" value="Peptidase_A8"/>
    <property type="match status" value="1"/>
</dbReference>
<dbReference type="GO" id="GO:0006508">
    <property type="term" value="P:proteolysis"/>
    <property type="evidence" value="ECO:0007669"/>
    <property type="project" value="UniProtKB-KW"/>
</dbReference>
<dbReference type="HAMAP" id="MF_00161">
    <property type="entry name" value="LspA"/>
    <property type="match status" value="1"/>
</dbReference>
<feature type="transmembrane region" description="Helical" evidence="9">
    <location>
        <begin position="12"/>
        <end position="30"/>
    </location>
</feature>
<dbReference type="InterPro" id="IPR001872">
    <property type="entry name" value="Peptidase_A8"/>
</dbReference>
<sequence>MGKILRGSPLTYFYTLTAVVFLDLTTKELAEEFLSDRSYEPLPFLKLFLIYNRGAAFGIFGELPDWIRLPLLITTPLIAFVITYVYTKRSGDGSVAFSMGLIAGGALGNLYDRFFLGKVRDFIHLHVGDLYWPAFNIADASITTALLLLLYRHFRG</sequence>
<accession>A0A7C5L8H3</accession>
<feature type="transmembrane region" description="Helical" evidence="9">
    <location>
        <begin position="93"/>
        <end position="111"/>
    </location>
</feature>
<evidence type="ECO:0000313" key="12">
    <source>
        <dbReference type="EMBL" id="HHJ63463.1"/>
    </source>
</evidence>
<evidence type="ECO:0000256" key="11">
    <source>
        <dbReference type="RuleBase" id="RU004181"/>
    </source>
</evidence>
<dbReference type="PANTHER" id="PTHR33695:SF1">
    <property type="entry name" value="LIPOPROTEIN SIGNAL PEPTIDASE"/>
    <property type="match status" value="1"/>
</dbReference>
<dbReference type="PROSITE" id="PS00855">
    <property type="entry name" value="SPASE_II"/>
    <property type="match status" value="1"/>
</dbReference>
<feature type="active site" evidence="9">
    <location>
        <position position="139"/>
    </location>
</feature>
<keyword evidence="8 9" id="KW-0472">Membrane</keyword>
<dbReference type="PRINTS" id="PR00781">
    <property type="entry name" value="LIPOSIGPTASE"/>
</dbReference>
<dbReference type="NCBIfam" id="TIGR00077">
    <property type="entry name" value="lspA"/>
    <property type="match status" value="1"/>
</dbReference>
<comment type="similarity">
    <text evidence="1 9 11">Belongs to the peptidase A8 family.</text>
</comment>
<evidence type="ECO:0000256" key="4">
    <source>
        <dbReference type="ARBA" id="ARBA00022692"/>
    </source>
</evidence>
<dbReference type="EMBL" id="DRNB01000034">
    <property type="protein sequence ID" value="HHJ63463.1"/>
    <property type="molecule type" value="Genomic_DNA"/>
</dbReference>
<comment type="function">
    <text evidence="9 10">This protein specifically catalyzes the removal of signal peptides from prolipoproteins.</text>
</comment>
<comment type="caution">
    <text evidence="12">The sequence shown here is derived from an EMBL/GenBank/DDBJ whole genome shotgun (WGS) entry which is preliminary data.</text>
</comment>
<keyword evidence="3 9" id="KW-0645">Protease</keyword>
<dbReference type="GO" id="GO:0004190">
    <property type="term" value="F:aspartic-type endopeptidase activity"/>
    <property type="evidence" value="ECO:0007669"/>
    <property type="project" value="UniProtKB-UniRule"/>
</dbReference>
<evidence type="ECO:0000256" key="3">
    <source>
        <dbReference type="ARBA" id="ARBA00022670"/>
    </source>
</evidence>
<evidence type="ECO:0000256" key="8">
    <source>
        <dbReference type="ARBA" id="ARBA00023136"/>
    </source>
</evidence>
<evidence type="ECO:0000256" key="9">
    <source>
        <dbReference type="HAMAP-Rule" id="MF_00161"/>
    </source>
</evidence>
<keyword evidence="6 9" id="KW-0378">Hydrolase</keyword>
<dbReference type="NCBIfam" id="NF011360">
    <property type="entry name" value="PRK14779.1"/>
    <property type="match status" value="1"/>
</dbReference>
<evidence type="ECO:0000256" key="5">
    <source>
        <dbReference type="ARBA" id="ARBA00022750"/>
    </source>
</evidence>
<feature type="transmembrane region" description="Helical" evidence="9">
    <location>
        <begin position="131"/>
        <end position="151"/>
    </location>
</feature>
<evidence type="ECO:0000256" key="7">
    <source>
        <dbReference type="ARBA" id="ARBA00022989"/>
    </source>
</evidence>